<feature type="non-terminal residue" evidence="1">
    <location>
        <position position="1"/>
    </location>
</feature>
<reference evidence="1 2" key="1">
    <citation type="submission" date="2017-11" db="EMBL/GenBank/DDBJ databases">
        <authorList>
            <person name="Founou R.C."/>
            <person name="Founou L."/>
            <person name="Allam M."/>
            <person name="Ismail A."/>
            <person name="Essack S.Y."/>
        </authorList>
    </citation>
    <scope>NUCLEOTIDE SEQUENCE [LARGE SCALE GENOMIC DNA]</scope>
    <source>
        <strain evidence="1 2">G811N2B1</strain>
    </source>
</reference>
<dbReference type="EMBL" id="PGWX01000551">
    <property type="protein sequence ID" value="PPJ69372.1"/>
    <property type="molecule type" value="Genomic_DNA"/>
</dbReference>
<proteinExistence type="predicted"/>
<protein>
    <submittedName>
        <fullName evidence="1">Uncharacterized protein</fullName>
    </submittedName>
</protein>
<dbReference type="AlphaFoldDB" id="A0A7Z1MY10"/>
<evidence type="ECO:0000313" key="1">
    <source>
        <dbReference type="EMBL" id="PPJ69372.1"/>
    </source>
</evidence>
<accession>A0A7Z1MY10</accession>
<sequence length="126" mass="14958">LHLGLNKKERLNVNEKRKYVMTYLEGRYTDITSKHVVSGKNSLDKFTPDFVAKDIENKEFLFKFLNKNNTTIHNARSYILYSIMNETNLILILEDDMVEEEKLLKEFINKFEAKVQLKNEQDLIKN</sequence>
<organism evidence="1 2">
    <name type="scientific">Staphylococcus haemolyticus</name>
    <dbReference type="NCBI Taxonomy" id="1283"/>
    <lineage>
        <taxon>Bacteria</taxon>
        <taxon>Bacillati</taxon>
        <taxon>Bacillota</taxon>
        <taxon>Bacilli</taxon>
        <taxon>Bacillales</taxon>
        <taxon>Staphylococcaceae</taxon>
        <taxon>Staphylococcus</taxon>
    </lineage>
</organism>
<evidence type="ECO:0000313" key="2">
    <source>
        <dbReference type="Proteomes" id="UP000238153"/>
    </source>
</evidence>
<gene>
    <name evidence="1" type="ORF">CV019_14175</name>
</gene>
<name>A0A7Z1MY10_STAHA</name>
<dbReference type="Proteomes" id="UP000238153">
    <property type="component" value="Unassembled WGS sequence"/>
</dbReference>
<comment type="caution">
    <text evidence="1">The sequence shown here is derived from an EMBL/GenBank/DDBJ whole genome shotgun (WGS) entry which is preliminary data.</text>
</comment>